<evidence type="ECO:0000313" key="2">
    <source>
        <dbReference type="EMBL" id="CAD8157643.1"/>
    </source>
</evidence>
<name>A0A8S1U106_9CILI</name>
<sequence>MQNRFAQFGQQSIIPLKATGKFGDQFFDLPQVKPFSLKLLKAKGRPNQILQRKIDDIIPKEIQMDKPFFEVINPPNHNYMRMINSEELRPQISYYYHAPNNQQNEQVTVDQDNADLVERAIKNQHADIRKLQALQQRIILRERLQKEIKQEMQLKQQKIEQQMEEIQDSKQNSNFILCRNLNSIKPQKYDSAIQQSKSQITMQSQFKDIQDSLLELQRIQELNKQKEQIIKQEQEESFKKKIDSVQRYTQKNWKCSSQELRALIKKDKQKKQIQ</sequence>
<dbReference type="AlphaFoldDB" id="A0A8S1U106"/>
<gene>
    <name evidence="2" type="ORF">PPENT_87.1.T0300272</name>
</gene>
<protein>
    <submittedName>
        <fullName evidence="2">Uncharacterized protein</fullName>
    </submittedName>
</protein>
<organism evidence="2 3">
    <name type="scientific">Paramecium pentaurelia</name>
    <dbReference type="NCBI Taxonomy" id="43138"/>
    <lineage>
        <taxon>Eukaryota</taxon>
        <taxon>Sar</taxon>
        <taxon>Alveolata</taxon>
        <taxon>Ciliophora</taxon>
        <taxon>Intramacronucleata</taxon>
        <taxon>Oligohymenophorea</taxon>
        <taxon>Peniculida</taxon>
        <taxon>Parameciidae</taxon>
        <taxon>Paramecium</taxon>
    </lineage>
</organism>
<dbReference type="Proteomes" id="UP000689195">
    <property type="component" value="Unassembled WGS sequence"/>
</dbReference>
<comment type="caution">
    <text evidence="2">The sequence shown here is derived from an EMBL/GenBank/DDBJ whole genome shotgun (WGS) entry which is preliminary data.</text>
</comment>
<accession>A0A8S1U106</accession>
<reference evidence="2" key="1">
    <citation type="submission" date="2021-01" db="EMBL/GenBank/DDBJ databases">
        <authorList>
            <consortium name="Genoscope - CEA"/>
            <person name="William W."/>
        </authorList>
    </citation>
    <scope>NUCLEOTIDE SEQUENCE</scope>
</reference>
<dbReference type="OrthoDB" id="294014at2759"/>
<evidence type="ECO:0000313" key="3">
    <source>
        <dbReference type="Proteomes" id="UP000689195"/>
    </source>
</evidence>
<evidence type="ECO:0000256" key="1">
    <source>
        <dbReference type="SAM" id="Coils"/>
    </source>
</evidence>
<proteinExistence type="predicted"/>
<dbReference type="EMBL" id="CAJJDO010000030">
    <property type="protein sequence ID" value="CAD8157643.1"/>
    <property type="molecule type" value="Genomic_DNA"/>
</dbReference>
<keyword evidence="3" id="KW-1185">Reference proteome</keyword>
<feature type="coiled-coil region" evidence="1">
    <location>
        <begin position="141"/>
        <end position="172"/>
    </location>
</feature>
<keyword evidence="1" id="KW-0175">Coiled coil</keyword>